<dbReference type="CDD" id="cd17546">
    <property type="entry name" value="REC_hyHK_CKI1_RcsC-like"/>
    <property type="match status" value="1"/>
</dbReference>
<dbReference type="GO" id="GO:0000155">
    <property type="term" value="F:phosphorelay sensor kinase activity"/>
    <property type="evidence" value="ECO:0007669"/>
    <property type="project" value="InterPro"/>
</dbReference>
<dbReference type="Pfam" id="PF00512">
    <property type="entry name" value="HisKA"/>
    <property type="match status" value="1"/>
</dbReference>
<sequence length="1046" mass="115941">MDETLPLPVTDTSSPRIRLRIHQFLARIYSNVWINLAAGNPPSSSSEFDEDVANLPLNDVAEAGTVITSEEEGGYVEKVVVEQTWGSGPRSKPTSDGSDPAEPKESKSGEIQPVQMEMHETEIDGHDPTVAFLLRTWLKAKHFFYPMPFDVGSEEVYDRDDWYSKKNLAQVASAWLIVNLILACISVPRPWTLIDYIFYSGIAPVLTLPIFVMVMFSWPRERPVLYQIALTFSLWMWPFILVINIRICSYYVPLFRGALVSCNRKDFINTFFYATAMQAIGLFGLRLERLYAAIAAALWFIVSCALIIPQHQVWWRSMLNFAAFHMFLIWVHERRESSERRLYAMKVQVKIQYKALQRAQANERRTTESKHRLTSYVFHEVRVPLNSALLAAQSMETSGTISKTLEVEFEALMGSLTTMSQVLNDILDFNRLDSGQFELVSKPYPFHQTVRSLIIPLQMATAQKGLTLHTELDPNIDRVARCAAYRAMGETEEVIQRHLEDHPDVDGVVIGDQARFRQIVTNFASNAVKFTSAGGAVTIKTKLVMPSIGETAQNNSGFPLSASRLAQHDYDHTAKDESIIIRVEVIDTGCGIEGSELTGPKLFSAFNQTERGKQQGGKGTGLGLALVRNIVKLSGGRLGVKSQFNKGSTFWVELPLSVGRKALAPSTRLNISRSNTQESASTGANMAKEKNFFVDNVKPAAQLTKLVDVTALNASEISLVALTSNTEPVGHNDLVVDSQTDGVPPTSIPTMTNPAPTVHMELSFSPTNAPSTVQQPAFIRTQLNNTIMQPSPARASPSASSVSSLSVFDNSFSRTNGSAANNDVPAPQTNHDVPNKSPPSYISGLPVLVVDDDSITRTMMDRVLKRQGCDVTTAENGRVALELILGDEWDPGVLELKDDKSRSMDEKEESKTKTLSVSESVADNEVGFPPKSPMGNQLPDISTAISQKSDRTTHADLPKFAVVFLDNSMPVLNGLRTVEILRRLRRRDFIVGLTGNALLPDVEEYIQAGVDIVLTKPVMKDQMTSVLKEANARRQRQLSFLQERTL</sequence>
<feature type="transmembrane region" description="Helical" evidence="8">
    <location>
        <begin position="225"/>
        <end position="247"/>
    </location>
</feature>
<dbReference type="Proteomes" id="UP000772434">
    <property type="component" value="Unassembled WGS sequence"/>
</dbReference>
<dbReference type="InterPro" id="IPR036890">
    <property type="entry name" value="HATPase_C_sf"/>
</dbReference>
<dbReference type="InterPro" id="IPR004358">
    <property type="entry name" value="Sig_transdc_His_kin-like_C"/>
</dbReference>
<evidence type="ECO:0000256" key="5">
    <source>
        <dbReference type="ARBA" id="ARBA00022777"/>
    </source>
</evidence>
<dbReference type="InterPro" id="IPR001789">
    <property type="entry name" value="Sig_transdc_resp-reg_receiver"/>
</dbReference>
<dbReference type="SUPFAM" id="SSF47384">
    <property type="entry name" value="Homodimeric domain of signal transducing histidine kinase"/>
    <property type="match status" value="1"/>
</dbReference>
<keyword evidence="3 6" id="KW-0597">Phosphoprotein</keyword>
<feature type="transmembrane region" description="Helical" evidence="8">
    <location>
        <begin position="290"/>
        <end position="308"/>
    </location>
</feature>
<evidence type="ECO:0000256" key="2">
    <source>
        <dbReference type="ARBA" id="ARBA00012438"/>
    </source>
</evidence>
<dbReference type="CDD" id="cd00082">
    <property type="entry name" value="HisKA"/>
    <property type="match status" value="1"/>
</dbReference>
<dbReference type="PRINTS" id="PR00344">
    <property type="entry name" value="BCTRLSENSOR"/>
</dbReference>
<dbReference type="InterPro" id="IPR036097">
    <property type="entry name" value="HisK_dim/P_sf"/>
</dbReference>
<evidence type="ECO:0000256" key="6">
    <source>
        <dbReference type="PROSITE-ProRule" id="PRU00169"/>
    </source>
</evidence>
<dbReference type="GO" id="GO:0005886">
    <property type="term" value="C:plasma membrane"/>
    <property type="evidence" value="ECO:0007669"/>
    <property type="project" value="TreeGrafter"/>
</dbReference>
<dbReference type="EC" id="2.7.13.3" evidence="2"/>
<dbReference type="SMART" id="SM00387">
    <property type="entry name" value="HATPase_c"/>
    <property type="match status" value="1"/>
</dbReference>
<dbReference type="PROSITE" id="PS50109">
    <property type="entry name" value="HIS_KIN"/>
    <property type="match status" value="1"/>
</dbReference>
<evidence type="ECO:0000259" key="9">
    <source>
        <dbReference type="PROSITE" id="PS50109"/>
    </source>
</evidence>
<feature type="compositionally biased region" description="Polar residues" evidence="7">
    <location>
        <begin position="815"/>
        <end position="832"/>
    </location>
</feature>
<dbReference type="Gene3D" id="1.10.287.130">
    <property type="match status" value="1"/>
</dbReference>
<feature type="domain" description="Response regulatory" evidence="10">
    <location>
        <begin position="846"/>
        <end position="1031"/>
    </location>
</feature>
<dbReference type="GO" id="GO:0009927">
    <property type="term" value="F:histidine phosphotransfer kinase activity"/>
    <property type="evidence" value="ECO:0007669"/>
    <property type="project" value="TreeGrafter"/>
</dbReference>
<protein>
    <recommendedName>
        <fullName evidence="2">histidine kinase</fullName>
        <ecNumber evidence="2">2.7.13.3</ecNumber>
    </recommendedName>
</protein>
<name>A0A9P5PX59_9AGAR</name>
<feature type="domain" description="Histidine kinase" evidence="9">
    <location>
        <begin position="376"/>
        <end position="658"/>
    </location>
</feature>
<keyword evidence="4" id="KW-0808">Transferase</keyword>
<dbReference type="InterPro" id="IPR003594">
    <property type="entry name" value="HATPase_dom"/>
</dbReference>
<feature type="modified residue" description="4-aspartylphosphate" evidence="6">
    <location>
        <position position="966"/>
    </location>
</feature>
<dbReference type="PANTHER" id="PTHR43047">
    <property type="entry name" value="TWO-COMPONENT HISTIDINE PROTEIN KINASE"/>
    <property type="match status" value="1"/>
</dbReference>
<comment type="catalytic activity">
    <reaction evidence="1">
        <text>ATP + protein L-histidine = ADP + protein N-phospho-L-histidine.</text>
        <dbReference type="EC" id="2.7.13.3"/>
    </reaction>
</comment>
<evidence type="ECO:0000259" key="10">
    <source>
        <dbReference type="PROSITE" id="PS50110"/>
    </source>
</evidence>
<dbReference type="EMBL" id="JADNRY010000044">
    <property type="protein sequence ID" value="KAF9070137.1"/>
    <property type="molecule type" value="Genomic_DNA"/>
</dbReference>
<accession>A0A9P5PX59</accession>
<dbReference type="AlphaFoldDB" id="A0A9P5PX59"/>
<dbReference type="OrthoDB" id="60033at2759"/>
<feature type="region of interest" description="Disordered" evidence="7">
    <location>
        <begin position="898"/>
        <end position="920"/>
    </location>
</feature>
<keyword evidence="8" id="KW-0812">Transmembrane</keyword>
<dbReference type="SUPFAM" id="SSF52172">
    <property type="entry name" value="CheY-like"/>
    <property type="match status" value="2"/>
</dbReference>
<evidence type="ECO:0000313" key="12">
    <source>
        <dbReference type="Proteomes" id="UP000772434"/>
    </source>
</evidence>
<evidence type="ECO:0000256" key="1">
    <source>
        <dbReference type="ARBA" id="ARBA00000085"/>
    </source>
</evidence>
<evidence type="ECO:0000256" key="7">
    <source>
        <dbReference type="SAM" id="MobiDB-lite"/>
    </source>
</evidence>
<feature type="region of interest" description="Disordered" evidence="7">
    <location>
        <begin position="814"/>
        <end position="839"/>
    </location>
</feature>
<dbReference type="Gene3D" id="3.40.50.2300">
    <property type="match status" value="1"/>
</dbReference>
<dbReference type="InterPro" id="IPR011006">
    <property type="entry name" value="CheY-like_superfamily"/>
</dbReference>
<keyword evidence="8" id="KW-0472">Membrane</keyword>
<keyword evidence="12" id="KW-1185">Reference proteome</keyword>
<comment type="caution">
    <text evidence="11">The sequence shown here is derived from an EMBL/GenBank/DDBJ whole genome shotgun (WGS) entry which is preliminary data.</text>
</comment>
<keyword evidence="5" id="KW-0418">Kinase</keyword>
<dbReference type="Pfam" id="PF02518">
    <property type="entry name" value="HATPase_c"/>
    <property type="match status" value="1"/>
</dbReference>
<dbReference type="Gene3D" id="3.30.565.10">
    <property type="entry name" value="Histidine kinase-like ATPase, C-terminal domain"/>
    <property type="match status" value="1"/>
</dbReference>
<feature type="transmembrane region" description="Helical" evidence="8">
    <location>
        <begin position="197"/>
        <end position="218"/>
    </location>
</feature>
<keyword evidence="8" id="KW-1133">Transmembrane helix</keyword>
<dbReference type="SUPFAM" id="SSF55874">
    <property type="entry name" value="ATPase domain of HSP90 chaperone/DNA topoisomerase II/histidine kinase"/>
    <property type="match status" value="1"/>
</dbReference>
<dbReference type="InterPro" id="IPR003661">
    <property type="entry name" value="HisK_dim/P_dom"/>
</dbReference>
<dbReference type="Pfam" id="PF00072">
    <property type="entry name" value="Response_reg"/>
    <property type="match status" value="1"/>
</dbReference>
<dbReference type="PROSITE" id="PS50110">
    <property type="entry name" value="RESPONSE_REGULATORY"/>
    <property type="match status" value="1"/>
</dbReference>
<proteinExistence type="predicted"/>
<evidence type="ECO:0000256" key="8">
    <source>
        <dbReference type="SAM" id="Phobius"/>
    </source>
</evidence>
<evidence type="ECO:0000256" key="3">
    <source>
        <dbReference type="ARBA" id="ARBA00022553"/>
    </source>
</evidence>
<evidence type="ECO:0000256" key="4">
    <source>
        <dbReference type="ARBA" id="ARBA00022679"/>
    </source>
</evidence>
<dbReference type="PANTHER" id="PTHR43047:SF66">
    <property type="entry name" value="HISKA"/>
    <property type="match status" value="1"/>
</dbReference>
<organism evidence="11 12">
    <name type="scientific">Rhodocollybia butyracea</name>
    <dbReference type="NCBI Taxonomy" id="206335"/>
    <lineage>
        <taxon>Eukaryota</taxon>
        <taxon>Fungi</taxon>
        <taxon>Dikarya</taxon>
        <taxon>Basidiomycota</taxon>
        <taxon>Agaricomycotina</taxon>
        <taxon>Agaricomycetes</taxon>
        <taxon>Agaricomycetidae</taxon>
        <taxon>Agaricales</taxon>
        <taxon>Marasmiineae</taxon>
        <taxon>Omphalotaceae</taxon>
        <taxon>Rhodocollybia</taxon>
    </lineage>
</organism>
<feature type="transmembrane region" description="Helical" evidence="8">
    <location>
        <begin position="267"/>
        <end position="285"/>
    </location>
</feature>
<feature type="region of interest" description="Disordered" evidence="7">
    <location>
        <begin position="82"/>
        <end position="113"/>
    </location>
</feature>
<gene>
    <name evidence="11" type="ORF">BDP27DRAFT_1420357</name>
</gene>
<feature type="transmembrane region" description="Helical" evidence="8">
    <location>
        <begin position="168"/>
        <end position="191"/>
    </location>
</feature>
<evidence type="ECO:0000313" key="11">
    <source>
        <dbReference type="EMBL" id="KAF9070137.1"/>
    </source>
</evidence>
<dbReference type="InterPro" id="IPR005467">
    <property type="entry name" value="His_kinase_dom"/>
</dbReference>
<dbReference type="SMART" id="SM00448">
    <property type="entry name" value="REC"/>
    <property type="match status" value="1"/>
</dbReference>
<feature type="compositionally biased region" description="Basic and acidic residues" evidence="7">
    <location>
        <begin position="898"/>
        <end position="912"/>
    </location>
</feature>
<reference evidence="11" key="1">
    <citation type="submission" date="2020-11" db="EMBL/GenBank/DDBJ databases">
        <authorList>
            <consortium name="DOE Joint Genome Institute"/>
            <person name="Ahrendt S."/>
            <person name="Riley R."/>
            <person name="Andreopoulos W."/>
            <person name="Labutti K."/>
            <person name="Pangilinan J."/>
            <person name="Ruiz-Duenas F.J."/>
            <person name="Barrasa J.M."/>
            <person name="Sanchez-Garcia M."/>
            <person name="Camarero S."/>
            <person name="Miyauchi S."/>
            <person name="Serrano A."/>
            <person name="Linde D."/>
            <person name="Babiker R."/>
            <person name="Drula E."/>
            <person name="Ayuso-Fernandez I."/>
            <person name="Pacheco R."/>
            <person name="Padilla G."/>
            <person name="Ferreira P."/>
            <person name="Barriuso J."/>
            <person name="Kellner H."/>
            <person name="Castanera R."/>
            <person name="Alfaro M."/>
            <person name="Ramirez L."/>
            <person name="Pisabarro A.G."/>
            <person name="Kuo A."/>
            <person name="Tritt A."/>
            <person name="Lipzen A."/>
            <person name="He G."/>
            <person name="Yan M."/>
            <person name="Ng V."/>
            <person name="Cullen D."/>
            <person name="Martin F."/>
            <person name="Rosso M.-N."/>
            <person name="Henrissat B."/>
            <person name="Hibbett D."/>
            <person name="Martinez A.T."/>
            <person name="Grigoriev I.V."/>
        </authorList>
    </citation>
    <scope>NUCLEOTIDE SEQUENCE</scope>
    <source>
        <strain evidence="11">AH 40177</strain>
    </source>
</reference>
<dbReference type="SMART" id="SM00388">
    <property type="entry name" value="HisKA"/>
    <property type="match status" value="1"/>
</dbReference>